<reference evidence="1 2" key="1">
    <citation type="submission" date="2015-12" db="EMBL/GenBank/DDBJ databases">
        <title>The genome of Folsomia candida.</title>
        <authorList>
            <person name="Faddeeva A."/>
            <person name="Derks M.F."/>
            <person name="Anvar Y."/>
            <person name="Smit S."/>
            <person name="Van Straalen N."/>
            <person name="Roelofs D."/>
        </authorList>
    </citation>
    <scope>NUCLEOTIDE SEQUENCE [LARGE SCALE GENOMIC DNA]</scope>
    <source>
        <strain evidence="1 2">VU population</strain>
        <tissue evidence="1">Whole body</tissue>
    </source>
</reference>
<dbReference type="AlphaFoldDB" id="A0A226EWN3"/>
<dbReference type="Proteomes" id="UP000198287">
    <property type="component" value="Unassembled WGS sequence"/>
</dbReference>
<dbReference type="InterPro" id="IPR036047">
    <property type="entry name" value="F-box-like_dom_sf"/>
</dbReference>
<name>A0A226EWN3_FOLCA</name>
<evidence type="ECO:0000313" key="2">
    <source>
        <dbReference type="Proteomes" id="UP000198287"/>
    </source>
</evidence>
<evidence type="ECO:0008006" key="3">
    <source>
        <dbReference type="Google" id="ProtNLM"/>
    </source>
</evidence>
<evidence type="ECO:0000313" key="1">
    <source>
        <dbReference type="EMBL" id="OXA61484.1"/>
    </source>
</evidence>
<organism evidence="1 2">
    <name type="scientific">Folsomia candida</name>
    <name type="common">Springtail</name>
    <dbReference type="NCBI Taxonomy" id="158441"/>
    <lineage>
        <taxon>Eukaryota</taxon>
        <taxon>Metazoa</taxon>
        <taxon>Ecdysozoa</taxon>
        <taxon>Arthropoda</taxon>
        <taxon>Hexapoda</taxon>
        <taxon>Collembola</taxon>
        <taxon>Entomobryomorpha</taxon>
        <taxon>Isotomoidea</taxon>
        <taxon>Isotomidae</taxon>
        <taxon>Proisotominae</taxon>
        <taxon>Folsomia</taxon>
    </lineage>
</organism>
<gene>
    <name evidence="1" type="ORF">Fcan01_00300</name>
</gene>
<keyword evidence="2" id="KW-1185">Reference proteome</keyword>
<proteinExistence type="predicted"/>
<dbReference type="SUPFAM" id="SSF81383">
    <property type="entry name" value="F-box domain"/>
    <property type="match status" value="1"/>
</dbReference>
<dbReference type="Gene3D" id="1.20.1280.50">
    <property type="match status" value="1"/>
</dbReference>
<dbReference type="EMBL" id="LNIX01000001">
    <property type="protein sequence ID" value="OXA61484.1"/>
    <property type="molecule type" value="Genomic_DNA"/>
</dbReference>
<accession>A0A226EWN3</accession>
<protein>
    <recommendedName>
        <fullName evidence="3">F-box domain-containing protein</fullName>
    </recommendedName>
</protein>
<comment type="caution">
    <text evidence="1">The sequence shown here is derived from an EMBL/GenBank/DDBJ whole genome shotgun (WGS) entry which is preliminary data.</text>
</comment>
<sequence>MEIANDIVPGCSIHAEKNNQGSNFIDYSPPQRMEKISPQILGDQKQPLAVVSKEEATSWRQTHPLLIAEVLETIFSYVDHATLKTCCTVSSRWSVLATPLLRSRSQIRILCGGSEEFFSTISSSAILPMASLTYRVHRPSPPSSPFLSDRASSFFAKFGPSLTSLTLHADDMTESTSKHYFSIVSHLVSRDCPSLTHLALINLQFLRYDDPLDPAILNFTSPSIRHFTISFGTTFSLRPGTVLNGVAVFKSLLTIAPNATNLTTGCLGGGETFTIFLRMLKDSQISGQLTSFSLHGGPLDKVALNLLNSMNFPKLTSFKIDTKITVQTTEFMHFLEKLSPLLEKLVMFGDKWGEKDEGGITMDFPLMPKLRVFKHQACEWGVQIF</sequence>